<evidence type="ECO:0000256" key="5">
    <source>
        <dbReference type="SAM" id="MobiDB-lite"/>
    </source>
</evidence>
<feature type="region of interest" description="Disordered" evidence="5">
    <location>
        <begin position="158"/>
        <end position="189"/>
    </location>
</feature>
<dbReference type="GO" id="GO:0019185">
    <property type="term" value="C:snRNA-activating protein complex"/>
    <property type="evidence" value="ECO:0007669"/>
    <property type="project" value="TreeGrafter"/>
</dbReference>
<feature type="domain" description="Myb-like" evidence="6">
    <location>
        <begin position="52"/>
        <end position="102"/>
    </location>
</feature>
<organism evidence="8 9">
    <name type="scientific">Lentithecium fluviatile CBS 122367</name>
    <dbReference type="NCBI Taxonomy" id="1168545"/>
    <lineage>
        <taxon>Eukaryota</taxon>
        <taxon>Fungi</taxon>
        <taxon>Dikarya</taxon>
        <taxon>Ascomycota</taxon>
        <taxon>Pezizomycotina</taxon>
        <taxon>Dothideomycetes</taxon>
        <taxon>Pleosporomycetidae</taxon>
        <taxon>Pleosporales</taxon>
        <taxon>Massarineae</taxon>
        <taxon>Lentitheciaceae</taxon>
        <taxon>Lentithecium</taxon>
    </lineage>
</organism>
<dbReference type="Proteomes" id="UP000799291">
    <property type="component" value="Unassembled WGS sequence"/>
</dbReference>
<dbReference type="InterPro" id="IPR017930">
    <property type="entry name" value="Myb_dom"/>
</dbReference>
<dbReference type="GO" id="GO:0042796">
    <property type="term" value="P:snRNA transcription by RNA polymerase III"/>
    <property type="evidence" value="ECO:0007669"/>
    <property type="project" value="TreeGrafter"/>
</dbReference>
<evidence type="ECO:0000313" key="8">
    <source>
        <dbReference type="EMBL" id="KAF2676489.1"/>
    </source>
</evidence>
<keyword evidence="2" id="KW-0238">DNA-binding</keyword>
<dbReference type="InterPro" id="IPR009057">
    <property type="entry name" value="Homeodomain-like_sf"/>
</dbReference>
<dbReference type="PROSITE" id="PS50090">
    <property type="entry name" value="MYB_LIKE"/>
    <property type="match status" value="3"/>
</dbReference>
<proteinExistence type="predicted"/>
<evidence type="ECO:0000259" key="7">
    <source>
        <dbReference type="PROSITE" id="PS51294"/>
    </source>
</evidence>
<dbReference type="GO" id="GO:0000978">
    <property type="term" value="F:RNA polymerase II cis-regulatory region sequence-specific DNA binding"/>
    <property type="evidence" value="ECO:0007669"/>
    <property type="project" value="TreeGrafter"/>
</dbReference>
<feature type="compositionally biased region" description="Polar residues" evidence="5">
    <location>
        <begin position="162"/>
        <end position="182"/>
    </location>
</feature>
<reference evidence="8" key="1">
    <citation type="journal article" date="2020" name="Stud. Mycol.">
        <title>101 Dothideomycetes genomes: a test case for predicting lifestyles and emergence of pathogens.</title>
        <authorList>
            <person name="Haridas S."/>
            <person name="Albert R."/>
            <person name="Binder M."/>
            <person name="Bloem J."/>
            <person name="Labutti K."/>
            <person name="Salamov A."/>
            <person name="Andreopoulos B."/>
            <person name="Baker S."/>
            <person name="Barry K."/>
            <person name="Bills G."/>
            <person name="Bluhm B."/>
            <person name="Cannon C."/>
            <person name="Castanera R."/>
            <person name="Culley D."/>
            <person name="Daum C."/>
            <person name="Ezra D."/>
            <person name="Gonzalez J."/>
            <person name="Henrissat B."/>
            <person name="Kuo A."/>
            <person name="Liang C."/>
            <person name="Lipzen A."/>
            <person name="Lutzoni F."/>
            <person name="Magnuson J."/>
            <person name="Mondo S."/>
            <person name="Nolan M."/>
            <person name="Ohm R."/>
            <person name="Pangilinan J."/>
            <person name="Park H.-J."/>
            <person name="Ramirez L."/>
            <person name="Alfaro M."/>
            <person name="Sun H."/>
            <person name="Tritt A."/>
            <person name="Yoshinaga Y."/>
            <person name="Zwiers L.-H."/>
            <person name="Turgeon B."/>
            <person name="Goodwin S."/>
            <person name="Spatafora J."/>
            <person name="Crous P."/>
            <person name="Grigoriev I."/>
        </authorList>
    </citation>
    <scope>NUCLEOTIDE SEQUENCE</scope>
    <source>
        <strain evidence="8">CBS 122367</strain>
    </source>
</reference>
<dbReference type="EMBL" id="MU005634">
    <property type="protein sequence ID" value="KAF2676489.1"/>
    <property type="molecule type" value="Genomic_DNA"/>
</dbReference>
<evidence type="ECO:0000256" key="1">
    <source>
        <dbReference type="ARBA" id="ARBA00023015"/>
    </source>
</evidence>
<evidence type="ECO:0000313" key="9">
    <source>
        <dbReference type="Proteomes" id="UP000799291"/>
    </source>
</evidence>
<evidence type="ECO:0000256" key="4">
    <source>
        <dbReference type="ARBA" id="ARBA00023242"/>
    </source>
</evidence>
<dbReference type="Pfam" id="PF13921">
    <property type="entry name" value="Myb_DNA-bind_6"/>
    <property type="match status" value="1"/>
</dbReference>
<dbReference type="AlphaFoldDB" id="A0A6G1IF12"/>
<feature type="domain" description="Myb-like" evidence="6">
    <location>
        <begin position="103"/>
        <end position="150"/>
    </location>
</feature>
<dbReference type="PANTHER" id="PTHR46621">
    <property type="entry name" value="SNRNA-ACTIVATING PROTEIN COMPLEX SUBUNIT 4"/>
    <property type="match status" value="1"/>
</dbReference>
<gene>
    <name evidence="8" type="ORF">K458DRAFT_492448</name>
</gene>
<dbReference type="InterPro" id="IPR051575">
    <property type="entry name" value="Myb-like_DNA-bd"/>
</dbReference>
<dbReference type="CDD" id="cd00167">
    <property type="entry name" value="SANT"/>
    <property type="match status" value="3"/>
</dbReference>
<dbReference type="GO" id="GO:0042795">
    <property type="term" value="P:snRNA transcription by RNA polymerase II"/>
    <property type="evidence" value="ECO:0007669"/>
    <property type="project" value="TreeGrafter"/>
</dbReference>
<keyword evidence="9" id="KW-1185">Reference proteome</keyword>
<keyword evidence="3" id="KW-0804">Transcription</keyword>
<dbReference type="PANTHER" id="PTHR46621:SF1">
    <property type="entry name" value="SNRNA-ACTIVATING PROTEIN COMPLEX SUBUNIT 4"/>
    <property type="match status" value="1"/>
</dbReference>
<dbReference type="PROSITE" id="PS51294">
    <property type="entry name" value="HTH_MYB"/>
    <property type="match status" value="1"/>
</dbReference>
<sequence length="326" mass="36663">MTRRWNSEEDNVLRDQVSLYSSCKVPIDWNAVSAALVDRSNKDCRKRWQKIDTRWSSGAWTAAEDQKLHEAVMQSGERWVVVSDLVGTRNPDQCAKRWRNALDPNISHEVWTEEAEKHLANAVESMGRDWKAIAETFFPNRSRQDLSNRYALIQRKNRVRRSYSTSKASNAPSQKQQQGSDDSWQDEQEITFSEDQSLPAASPVPPASISDLDFAAESCLLFGTDSSSLDRPFTNHNEHALDDFAEIFQASQQQQDSISSMHPAPPGSLWPLNEPFARPARSAGQRNNDGRLGNTVITIENLSPATRAEIIELVLHDGGSLRIATT</sequence>
<protein>
    <submittedName>
        <fullName evidence="8">Uncharacterized protein</fullName>
    </submittedName>
</protein>
<evidence type="ECO:0000256" key="2">
    <source>
        <dbReference type="ARBA" id="ARBA00023125"/>
    </source>
</evidence>
<dbReference type="InterPro" id="IPR001005">
    <property type="entry name" value="SANT/Myb"/>
</dbReference>
<name>A0A6G1IF12_9PLEO</name>
<dbReference type="OrthoDB" id="2143914at2759"/>
<dbReference type="Pfam" id="PF00249">
    <property type="entry name" value="Myb_DNA-binding"/>
    <property type="match status" value="1"/>
</dbReference>
<keyword evidence="4" id="KW-0539">Nucleus</keyword>
<evidence type="ECO:0000256" key="3">
    <source>
        <dbReference type="ARBA" id="ARBA00023163"/>
    </source>
</evidence>
<feature type="domain" description="Myb-like" evidence="6">
    <location>
        <begin position="1"/>
        <end position="51"/>
    </location>
</feature>
<feature type="domain" description="HTH myb-type" evidence="7">
    <location>
        <begin position="58"/>
        <end position="106"/>
    </location>
</feature>
<dbReference type="SMART" id="SM00717">
    <property type="entry name" value="SANT"/>
    <property type="match status" value="3"/>
</dbReference>
<accession>A0A6G1IF12</accession>
<evidence type="ECO:0000259" key="6">
    <source>
        <dbReference type="PROSITE" id="PS50090"/>
    </source>
</evidence>
<dbReference type="GO" id="GO:0001006">
    <property type="term" value="F:RNA polymerase III type 3 promoter sequence-specific DNA binding"/>
    <property type="evidence" value="ECO:0007669"/>
    <property type="project" value="TreeGrafter"/>
</dbReference>
<keyword evidence="1" id="KW-0805">Transcription regulation</keyword>
<dbReference type="SUPFAM" id="SSF46689">
    <property type="entry name" value="Homeodomain-like"/>
    <property type="match status" value="3"/>
</dbReference>
<dbReference type="Gene3D" id="1.10.10.60">
    <property type="entry name" value="Homeodomain-like"/>
    <property type="match status" value="3"/>
</dbReference>